<gene>
    <name evidence="2" type="ORF">BpHYR1_045742</name>
</gene>
<reference evidence="2 3" key="1">
    <citation type="journal article" date="2018" name="Sci. Rep.">
        <title>Genomic signatures of local adaptation to the degree of environmental predictability in rotifers.</title>
        <authorList>
            <person name="Franch-Gras L."/>
            <person name="Hahn C."/>
            <person name="Garcia-Roger E.M."/>
            <person name="Carmona M.J."/>
            <person name="Serra M."/>
            <person name="Gomez A."/>
        </authorList>
    </citation>
    <scope>NUCLEOTIDE SEQUENCE [LARGE SCALE GENOMIC DNA]</scope>
    <source>
        <strain evidence="2">HYR1</strain>
    </source>
</reference>
<protein>
    <submittedName>
        <fullName evidence="2">Uncharacterized protein</fullName>
    </submittedName>
</protein>
<name>A0A3M7Q5T4_BRAPC</name>
<organism evidence="2 3">
    <name type="scientific">Brachionus plicatilis</name>
    <name type="common">Marine rotifer</name>
    <name type="synonym">Brachionus muelleri</name>
    <dbReference type="NCBI Taxonomy" id="10195"/>
    <lineage>
        <taxon>Eukaryota</taxon>
        <taxon>Metazoa</taxon>
        <taxon>Spiralia</taxon>
        <taxon>Gnathifera</taxon>
        <taxon>Rotifera</taxon>
        <taxon>Eurotatoria</taxon>
        <taxon>Monogononta</taxon>
        <taxon>Pseudotrocha</taxon>
        <taxon>Ploima</taxon>
        <taxon>Brachionidae</taxon>
        <taxon>Brachionus</taxon>
    </lineage>
</organism>
<evidence type="ECO:0000313" key="2">
    <source>
        <dbReference type="EMBL" id="RNA06619.1"/>
    </source>
</evidence>
<sequence>MEDYKRDRELKKMEFTLNKTEVVKDRFISITSMDDVKKNYLNIYYFALFFWIQLLKLQMNIFSWLLSNPFNTRPNKFLFTIEELQKSVEKI</sequence>
<keyword evidence="3" id="KW-1185">Reference proteome</keyword>
<comment type="caution">
    <text evidence="2">The sequence shown here is derived from an EMBL/GenBank/DDBJ whole genome shotgun (WGS) entry which is preliminary data.</text>
</comment>
<keyword evidence="1" id="KW-1133">Transmembrane helix</keyword>
<accession>A0A3M7Q5T4</accession>
<evidence type="ECO:0000256" key="1">
    <source>
        <dbReference type="SAM" id="Phobius"/>
    </source>
</evidence>
<evidence type="ECO:0000313" key="3">
    <source>
        <dbReference type="Proteomes" id="UP000276133"/>
    </source>
</evidence>
<proteinExistence type="predicted"/>
<feature type="transmembrane region" description="Helical" evidence="1">
    <location>
        <begin position="43"/>
        <end position="66"/>
    </location>
</feature>
<keyword evidence="1" id="KW-0812">Transmembrane</keyword>
<dbReference type="EMBL" id="REGN01007330">
    <property type="protein sequence ID" value="RNA06619.1"/>
    <property type="molecule type" value="Genomic_DNA"/>
</dbReference>
<dbReference type="Proteomes" id="UP000276133">
    <property type="component" value="Unassembled WGS sequence"/>
</dbReference>
<dbReference type="AlphaFoldDB" id="A0A3M7Q5T4"/>
<keyword evidence="1" id="KW-0472">Membrane</keyword>